<keyword evidence="3 5" id="KW-0687">Ribonucleoprotein</keyword>
<dbReference type="CDD" id="cd07026">
    <property type="entry name" value="Ribosomal_L20"/>
    <property type="match status" value="1"/>
</dbReference>
<dbReference type="GO" id="GO:0019843">
    <property type="term" value="F:rRNA binding"/>
    <property type="evidence" value="ECO:0007669"/>
    <property type="project" value="UniProtKB-UniRule"/>
</dbReference>
<gene>
    <name evidence="5" type="primary">rplT</name>
    <name evidence="7" type="ORF">A2319_02980</name>
</gene>
<protein>
    <recommendedName>
        <fullName evidence="4 5">Large ribosomal subunit protein bL20</fullName>
    </recommendedName>
</protein>
<dbReference type="HAMAP" id="MF_00382">
    <property type="entry name" value="Ribosomal_bL20"/>
    <property type="match status" value="1"/>
</dbReference>
<dbReference type="GO" id="GO:1990904">
    <property type="term" value="C:ribonucleoprotein complex"/>
    <property type="evidence" value="ECO:0007669"/>
    <property type="project" value="UniProtKB-KW"/>
</dbReference>
<evidence type="ECO:0000256" key="1">
    <source>
        <dbReference type="ARBA" id="ARBA00007698"/>
    </source>
</evidence>
<evidence type="ECO:0000313" key="7">
    <source>
        <dbReference type="EMBL" id="OGY86336.1"/>
    </source>
</evidence>
<comment type="function">
    <text evidence="5 6">Binds directly to 23S ribosomal RNA and is necessary for the in vitro assembly process of the 50S ribosomal subunit. It is not involved in the protein synthesizing functions of that subunit.</text>
</comment>
<evidence type="ECO:0000313" key="8">
    <source>
        <dbReference type="Proteomes" id="UP000176420"/>
    </source>
</evidence>
<dbReference type="GO" id="GO:0003735">
    <property type="term" value="F:structural constituent of ribosome"/>
    <property type="evidence" value="ECO:0007669"/>
    <property type="project" value="InterPro"/>
</dbReference>
<dbReference type="GO" id="GO:0005840">
    <property type="term" value="C:ribosome"/>
    <property type="evidence" value="ECO:0007669"/>
    <property type="project" value="UniProtKB-KW"/>
</dbReference>
<dbReference type="InterPro" id="IPR005813">
    <property type="entry name" value="Ribosomal_bL20"/>
</dbReference>
<dbReference type="GO" id="GO:0000027">
    <property type="term" value="P:ribosomal large subunit assembly"/>
    <property type="evidence" value="ECO:0007669"/>
    <property type="project" value="UniProtKB-UniRule"/>
</dbReference>
<dbReference type="PRINTS" id="PR00062">
    <property type="entry name" value="RIBOSOMALL20"/>
</dbReference>
<keyword evidence="5 6" id="KW-0699">rRNA-binding</keyword>
<dbReference type="FunFam" id="1.10.1900.20:FF:000001">
    <property type="entry name" value="50S ribosomal protein L20"/>
    <property type="match status" value="1"/>
</dbReference>
<dbReference type="Gene3D" id="1.10.1900.20">
    <property type="entry name" value="Ribosomal protein L20"/>
    <property type="match status" value="1"/>
</dbReference>
<evidence type="ECO:0000256" key="5">
    <source>
        <dbReference type="HAMAP-Rule" id="MF_00382"/>
    </source>
</evidence>
<evidence type="ECO:0000256" key="3">
    <source>
        <dbReference type="ARBA" id="ARBA00023274"/>
    </source>
</evidence>
<accession>A0A1G2BC98</accession>
<dbReference type="EMBL" id="MHKI01000021">
    <property type="protein sequence ID" value="OGY86336.1"/>
    <property type="molecule type" value="Genomic_DNA"/>
</dbReference>
<evidence type="ECO:0000256" key="4">
    <source>
        <dbReference type="ARBA" id="ARBA00035172"/>
    </source>
</evidence>
<dbReference type="AlphaFoldDB" id="A0A1G2BC98"/>
<evidence type="ECO:0000256" key="2">
    <source>
        <dbReference type="ARBA" id="ARBA00022980"/>
    </source>
</evidence>
<reference evidence="7 8" key="1">
    <citation type="journal article" date="2016" name="Nat. Commun.">
        <title>Thousands of microbial genomes shed light on interconnected biogeochemical processes in an aquifer system.</title>
        <authorList>
            <person name="Anantharaman K."/>
            <person name="Brown C.T."/>
            <person name="Hug L.A."/>
            <person name="Sharon I."/>
            <person name="Castelle C.J."/>
            <person name="Probst A.J."/>
            <person name="Thomas B.C."/>
            <person name="Singh A."/>
            <person name="Wilkins M.J."/>
            <person name="Karaoz U."/>
            <person name="Brodie E.L."/>
            <person name="Williams K.H."/>
            <person name="Hubbard S.S."/>
            <person name="Banfield J.F."/>
        </authorList>
    </citation>
    <scope>NUCLEOTIDE SEQUENCE [LARGE SCALE GENOMIC DNA]</scope>
</reference>
<proteinExistence type="inferred from homology"/>
<dbReference type="Pfam" id="PF00453">
    <property type="entry name" value="Ribosomal_L20"/>
    <property type="match status" value="1"/>
</dbReference>
<evidence type="ECO:0000256" key="6">
    <source>
        <dbReference type="RuleBase" id="RU000560"/>
    </source>
</evidence>
<keyword evidence="2 5" id="KW-0689">Ribosomal protein</keyword>
<comment type="caution">
    <text evidence="7">The sequence shown here is derived from an EMBL/GenBank/DDBJ whole genome shotgun (WGS) entry which is preliminary data.</text>
</comment>
<sequence length="115" mass="13188">MARIKRGSERTKKRGNLLKRAKGFYAGRKNSTRLAKQATKKAGQRAFDDRKLKKRDFRALWQIKISAATKAQGLSYSAFMGALKKEKIELDRKILSQLAEYNPEIFSQIIAKVKK</sequence>
<dbReference type="Gene3D" id="6.10.160.10">
    <property type="match status" value="1"/>
</dbReference>
<dbReference type="SUPFAM" id="SSF74731">
    <property type="entry name" value="Ribosomal protein L20"/>
    <property type="match status" value="1"/>
</dbReference>
<keyword evidence="5 6" id="KW-0694">RNA-binding</keyword>
<name>A0A1G2BC98_9BACT</name>
<dbReference type="GO" id="GO:0006412">
    <property type="term" value="P:translation"/>
    <property type="evidence" value="ECO:0007669"/>
    <property type="project" value="InterPro"/>
</dbReference>
<dbReference type="Proteomes" id="UP000176420">
    <property type="component" value="Unassembled WGS sequence"/>
</dbReference>
<dbReference type="InterPro" id="IPR035566">
    <property type="entry name" value="Ribosomal_protein_bL20_C"/>
</dbReference>
<dbReference type="PANTHER" id="PTHR10986">
    <property type="entry name" value="39S RIBOSOMAL PROTEIN L20"/>
    <property type="match status" value="1"/>
</dbReference>
<organism evidence="7 8">
    <name type="scientific">Candidatus Kerfeldbacteria bacterium RIFOXYB2_FULL_38_14</name>
    <dbReference type="NCBI Taxonomy" id="1798547"/>
    <lineage>
        <taxon>Bacteria</taxon>
        <taxon>Candidatus Kerfeldiibacteriota</taxon>
    </lineage>
</organism>
<dbReference type="NCBIfam" id="TIGR01032">
    <property type="entry name" value="rplT_bact"/>
    <property type="match status" value="1"/>
</dbReference>
<comment type="similarity">
    <text evidence="1 5 6">Belongs to the bacterial ribosomal protein bL20 family.</text>
</comment>